<evidence type="ECO:0000256" key="3">
    <source>
        <dbReference type="ARBA" id="ARBA00023315"/>
    </source>
</evidence>
<name>A0A0K2GDM5_NITMO</name>
<dbReference type="SUPFAM" id="SSF51161">
    <property type="entry name" value="Trimeric LpxA-like enzymes"/>
    <property type="match status" value="1"/>
</dbReference>
<keyword evidence="6" id="KW-1185">Reference proteome</keyword>
<evidence type="ECO:0000256" key="2">
    <source>
        <dbReference type="ARBA" id="ARBA00022737"/>
    </source>
</evidence>
<accession>A0A0K2GDM5</accession>
<evidence type="ECO:0000313" key="6">
    <source>
        <dbReference type="Proteomes" id="UP000069205"/>
    </source>
</evidence>
<evidence type="ECO:0000313" key="5">
    <source>
        <dbReference type="EMBL" id="ALA59053.1"/>
    </source>
</evidence>
<dbReference type="PROSITE" id="PS00101">
    <property type="entry name" value="HEXAPEP_TRANSFERASES"/>
    <property type="match status" value="1"/>
</dbReference>
<dbReference type="InterPro" id="IPR038740">
    <property type="entry name" value="BioF2-like_GNAT_dom"/>
</dbReference>
<organism evidence="5 6">
    <name type="scientific">Nitrospira moscoviensis</name>
    <dbReference type="NCBI Taxonomy" id="42253"/>
    <lineage>
        <taxon>Bacteria</taxon>
        <taxon>Pseudomonadati</taxon>
        <taxon>Nitrospirota</taxon>
        <taxon>Nitrospiria</taxon>
        <taxon>Nitrospirales</taxon>
        <taxon>Nitrospiraceae</taxon>
        <taxon>Nitrospira</taxon>
    </lineage>
</organism>
<dbReference type="STRING" id="42253.NITMOv2_2640"/>
<keyword evidence="2" id="KW-0677">Repeat</keyword>
<evidence type="ECO:0000256" key="1">
    <source>
        <dbReference type="ARBA" id="ARBA00022679"/>
    </source>
</evidence>
<dbReference type="OrthoDB" id="9795712at2"/>
<dbReference type="GO" id="GO:0009001">
    <property type="term" value="F:serine O-acetyltransferase activity"/>
    <property type="evidence" value="ECO:0007669"/>
    <property type="project" value="UniProtKB-EC"/>
</dbReference>
<dbReference type="InterPro" id="IPR018357">
    <property type="entry name" value="Hexapep_transf_CS"/>
</dbReference>
<dbReference type="InterPro" id="IPR045304">
    <property type="entry name" value="LbH_SAT"/>
</dbReference>
<dbReference type="Pfam" id="PF13480">
    <property type="entry name" value="Acetyltransf_6"/>
    <property type="match status" value="1"/>
</dbReference>
<sequence>MNALTIYRFGRWCYLRGIPVIPQLAYQAIYLLFNAAIPMSADIGEGADLAYGGMGIVLHERCKIGRFVSIGHQVTIGGRSRRWGVPVIEDRAVIGAGAKLLGPISVGAEAVIAANAVVLHDVPPRTVVAGMPARVVRTDIDIREYSCLQPPEEAEALSHRTTDNLLVTRIEEPGRVPHVTEEWRELLADSAADGLFLTPDWLMTWWEHFGADKTLALITLRRHSRLLGLAPMFVRTRRFGNLVPHSSMECLGTGVVGSDYLDVIIRRGHEAEVSRGLAEYLQRQDAVVTLSHIRRDRPAAETFIAELEQAGWTVRRRTIETCPYIPLKGHTWDSYLASLGPSHRYNFQRRLKNLHKLGTLVFETVEKEDQRRDAMAALLALHNRRWDERGGSEAMQSLEELAFHDAFSRTALERGWLRLSLLRLNGRPIGALYGLRRGRTVYFYQSGFDPAFRQQSAGLVTMGLAIRQALAEGVEEYDLLHGTESYKFLWTDRTRELAKIELFPPSIGGLLCLGALRGEAAAKRLARRALPEWMLQRLIALRRKAA</sequence>
<dbReference type="KEGG" id="nmv:NITMOv2_2640"/>
<dbReference type="Gene3D" id="2.160.10.10">
    <property type="entry name" value="Hexapeptide repeat proteins"/>
    <property type="match status" value="1"/>
</dbReference>
<feature type="domain" description="BioF2-like acetyltransferase" evidence="4">
    <location>
        <begin position="342"/>
        <end position="487"/>
    </location>
</feature>
<keyword evidence="3 5" id="KW-0012">Acyltransferase</keyword>
<reference evidence="5 6" key="1">
    <citation type="journal article" date="2015" name="Proc. Natl. Acad. Sci. U.S.A.">
        <title>Expanded metabolic versatility of ubiquitous nitrite-oxidizing bacteria from the genus Nitrospira.</title>
        <authorList>
            <person name="Koch H."/>
            <person name="Lucker S."/>
            <person name="Albertsen M."/>
            <person name="Kitzinger K."/>
            <person name="Herbold C."/>
            <person name="Spieck E."/>
            <person name="Nielsen P.H."/>
            <person name="Wagner M."/>
            <person name="Daims H."/>
        </authorList>
    </citation>
    <scope>NUCLEOTIDE SEQUENCE [LARGE SCALE GENOMIC DNA]</scope>
    <source>
        <strain evidence="5 6">NSP M-1</strain>
    </source>
</reference>
<dbReference type="InterPro" id="IPR011004">
    <property type="entry name" value="Trimer_LpxA-like_sf"/>
</dbReference>
<proteinExistence type="predicted"/>
<dbReference type="Gene3D" id="3.40.630.30">
    <property type="match status" value="1"/>
</dbReference>
<dbReference type="SUPFAM" id="SSF55729">
    <property type="entry name" value="Acyl-CoA N-acyltransferases (Nat)"/>
    <property type="match status" value="1"/>
</dbReference>
<dbReference type="PANTHER" id="PTHR42811">
    <property type="entry name" value="SERINE ACETYLTRANSFERASE"/>
    <property type="match status" value="1"/>
</dbReference>
<dbReference type="EC" id="2.3.1.30" evidence="5"/>
<dbReference type="AlphaFoldDB" id="A0A0K2GDM5"/>
<dbReference type="CDD" id="cd03354">
    <property type="entry name" value="LbH_SAT"/>
    <property type="match status" value="1"/>
</dbReference>
<keyword evidence="1 5" id="KW-0808">Transferase</keyword>
<evidence type="ECO:0000259" key="4">
    <source>
        <dbReference type="Pfam" id="PF13480"/>
    </source>
</evidence>
<protein>
    <submittedName>
        <fullName evidence="5">Putative Serine O-acetyltransferase</fullName>
        <ecNumber evidence="5">2.3.1.30</ecNumber>
    </submittedName>
</protein>
<dbReference type="RefSeq" id="WP_083447972.1">
    <property type="nucleotide sequence ID" value="NZ_CP011801.1"/>
</dbReference>
<dbReference type="Proteomes" id="UP000069205">
    <property type="component" value="Chromosome"/>
</dbReference>
<dbReference type="EMBL" id="CP011801">
    <property type="protein sequence ID" value="ALA59053.1"/>
    <property type="molecule type" value="Genomic_DNA"/>
</dbReference>
<dbReference type="PATRIC" id="fig|42253.5.peg.2611"/>
<gene>
    <name evidence="5" type="ORF">NITMOv2_2640</name>
</gene>
<dbReference type="InterPro" id="IPR016181">
    <property type="entry name" value="Acyl_CoA_acyltransferase"/>
</dbReference>